<feature type="domain" description="PAC" evidence="6">
    <location>
        <begin position="99"/>
        <end position="152"/>
    </location>
</feature>
<dbReference type="InterPro" id="IPR003594">
    <property type="entry name" value="HATPase_dom"/>
</dbReference>
<dbReference type="PANTHER" id="PTHR24421">
    <property type="entry name" value="NITRATE/NITRITE SENSOR PROTEIN NARX-RELATED"/>
    <property type="match status" value="1"/>
</dbReference>
<dbReference type="SMART" id="SM00091">
    <property type="entry name" value="PAS"/>
    <property type="match status" value="3"/>
</dbReference>
<dbReference type="OrthoDB" id="9124519at2"/>
<dbReference type="SMART" id="SM00086">
    <property type="entry name" value="PAC"/>
    <property type="match status" value="2"/>
</dbReference>
<evidence type="ECO:0000313" key="7">
    <source>
        <dbReference type="EMBL" id="ANE50762.1"/>
    </source>
</evidence>
<dbReference type="Pfam" id="PF08447">
    <property type="entry name" value="PAS_3"/>
    <property type="match status" value="1"/>
</dbReference>
<dbReference type="Gene3D" id="1.20.5.1930">
    <property type="match status" value="1"/>
</dbReference>
<dbReference type="Pfam" id="PF07730">
    <property type="entry name" value="HisKA_3"/>
    <property type="match status" value="1"/>
</dbReference>
<dbReference type="EMBL" id="CP011390">
    <property type="protein sequence ID" value="ANE50762.1"/>
    <property type="molecule type" value="Genomic_DNA"/>
</dbReference>
<dbReference type="CDD" id="cd00130">
    <property type="entry name" value="PAS"/>
    <property type="match status" value="1"/>
</dbReference>
<evidence type="ECO:0000259" key="6">
    <source>
        <dbReference type="PROSITE" id="PS50113"/>
    </source>
</evidence>
<evidence type="ECO:0008006" key="9">
    <source>
        <dbReference type="Google" id="ProtNLM"/>
    </source>
</evidence>
<gene>
    <name evidence="7" type="ORF">SY85_09880</name>
</gene>
<keyword evidence="1" id="KW-0808">Transferase</keyword>
<dbReference type="InterPro" id="IPR036890">
    <property type="entry name" value="HATPase_C_sf"/>
</dbReference>
<dbReference type="PROSITE" id="PS50113">
    <property type="entry name" value="PAC"/>
    <property type="match status" value="2"/>
</dbReference>
<dbReference type="STRING" id="1492898.SY85_09880"/>
<proteinExistence type="predicted"/>
<dbReference type="NCBIfam" id="TIGR00229">
    <property type="entry name" value="sensory_box"/>
    <property type="match status" value="3"/>
</dbReference>
<dbReference type="Gene3D" id="3.30.450.20">
    <property type="entry name" value="PAS domain"/>
    <property type="match status" value="3"/>
</dbReference>
<dbReference type="KEGG" id="fla:SY85_09880"/>
<dbReference type="PROSITE" id="PS50112">
    <property type="entry name" value="PAS"/>
    <property type="match status" value="1"/>
</dbReference>
<dbReference type="CDD" id="cd16917">
    <property type="entry name" value="HATPase_UhpB-NarQ-NarX-like"/>
    <property type="match status" value="1"/>
</dbReference>
<dbReference type="PATRIC" id="fig|1492898.3.peg.2118"/>
<protein>
    <recommendedName>
        <fullName evidence="9">Nitrogen regulation protein B</fullName>
    </recommendedName>
</protein>
<dbReference type="SUPFAM" id="SSF55874">
    <property type="entry name" value="ATPase domain of HSP90 chaperone/DNA topoisomerase II/histidine kinase"/>
    <property type="match status" value="1"/>
</dbReference>
<dbReference type="SUPFAM" id="SSF55785">
    <property type="entry name" value="PYP-like sensor domain (PAS domain)"/>
    <property type="match status" value="3"/>
</dbReference>
<evidence type="ECO:0000259" key="5">
    <source>
        <dbReference type="PROSITE" id="PS50112"/>
    </source>
</evidence>
<feature type="domain" description="PAC" evidence="6">
    <location>
        <begin position="361"/>
        <end position="412"/>
    </location>
</feature>
<dbReference type="GO" id="GO:0046983">
    <property type="term" value="F:protein dimerization activity"/>
    <property type="evidence" value="ECO:0007669"/>
    <property type="project" value="InterPro"/>
</dbReference>
<dbReference type="InterPro" id="IPR013656">
    <property type="entry name" value="PAS_4"/>
</dbReference>
<keyword evidence="3" id="KW-0902">Two-component regulatory system</keyword>
<dbReference type="GO" id="GO:0016020">
    <property type="term" value="C:membrane"/>
    <property type="evidence" value="ECO:0007669"/>
    <property type="project" value="InterPro"/>
</dbReference>
<evidence type="ECO:0000259" key="4">
    <source>
        <dbReference type="PROSITE" id="PS50109"/>
    </source>
</evidence>
<dbReference type="PROSITE" id="PS50109">
    <property type="entry name" value="HIS_KIN"/>
    <property type="match status" value="1"/>
</dbReference>
<name>A0A172TUT9_9BACT</name>
<dbReference type="PANTHER" id="PTHR24421:SF59">
    <property type="entry name" value="OXYGEN SENSOR HISTIDINE KINASE NREB"/>
    <property type="match status" value="1"/>
</dbReference>
<dbReference type="InterPro" id="IPR011712">
    <property type="entry name" value="Sig_transdc_His_kin_sub3_dim/P"/>
</dbReference>
<dbReference type="Pfam" id="PF08448">
    <property type="entry name" value="PAS_4"/>
    <property type="match status" value="2"/>
</dbReference>
<keyword evidence="2" id="KW-0418">Kinase</keyword>
<reference evidence="8" key="1">
    <citation type="submission" date="2015-01" db="EMBL/GenBank/DDBJ databases">
        <title>Flavisolibacter sp./LCS9/ whole genome sequencing.</title>
        <authorList>
            <person name="Kim M.K."/>
            <person name="Srinivasan S."/>
            <person name="Lee J.-J."/>
        </authorList>
    </citation>
    <scope>NUCLEOTIDE SEQUENCE [LARGE SCALE GENOMIC DNA]</scope>
    <source>
        <strain evidence="8">LCS9</strain>
    </source>
</reference>
<dbReference type="InterPro" id="IPR050482">
    <property type="entry name" value="Sensor_HK_TwoCompSys"/>
</dbReference>
<dbReference type="InterPro" id="IPR035965">
    <property type="entry name" value="PAS-like_dom_sf"/>
</dbReference>
<evidence type="ECO:0000313" key="8">
    <source>
        <dbReference type="Proteomes" id="UP000077177"/>
    </source>
</evidence>
<sequence length="627" mass="71904">MNQKVRLDGEHDLKVVPFNGTAAACEQTNAFDPLEVLNSVPDAFLVLNESYEVLYANVKARTLFQVPTALQAPQRLIDFLPVERIDQVLTYIDKGFGGQSSCYEIDYSQLGIDCWLQVIYMPVYNQAGEVVNVTMTIKDITERKRTELFKEQMQAYQNRRFLGRELFEQFMENAPFVAWVTDEKGIMHYMNPIYRTSYGFSASDTGKSIYELFPSQLAVDYHINNLQVINKGEAIEATENAKTADGITQRMKIYKFPIHFNGVVMVGGWAIDITEQQKMQEALTLSVERYHYANEATSDAIYDWDVVSGKIYSGEGFNVLFGYAEKSVSIRFRLSIIHPDDLEGYKRVVFNALRGNTTNHWQLEYRIRDVQGKYHHVMDKAFIINSEKRAIRVIGALQDVTEQKELQVKLLQQERKSRRDVIRSIIETQEKERRQLSVELHDNINQMLASCKLMLEVAQDNQEAAPALTKKSYEGLQTVITEIRKLSHRLNPSAIEDIGLDEAVREMVEKINLSKKVIIAYSCERQEQEAQLQGKDKVAIYRILQEQLSNILKHAQAEYVQIQLRFDLPKVYITIQDDGVGFNPHLAKKGLGLRSIQNRIEYYFGGLDIESAPGKGCLLMAWINVDI</sequence>
<dbReference type="InterPro" id="IPR000700">
    <property type="entry name" value="PAS-assoc_C"/>
</dbReference>
<dbReference type="InterPro" id="IPR005467">
    <property type="entry name" value="His_kinase_dom"/>
</dbReference>
<evidence type="ECO:0000256" key="3">
    <source>
        <dbReference type="ARBA" id="ARBA00023012"/>
    </source>
</evidence>
<keyword evidence="8" id="KW-1185">Reference proteome</keyword>
<feature type="domain" description="PAS" evidence="5">
    <location>
        <begin position="286"/>
        <end position="356"/>
    </location>
</feature>
<dbReference type="Gene3D" id="3.30.565.10">
    <property type="entry name" value="Histidine kinase-like ATPase, C-terminal domain"/>
    <property type="match status" value="1"/>
</dbReference>
<dbReference type="PROSITE" id="PS51257">
    <property type="entry name" value="PROKAR_LIPOPROTEIN"/>
    <property type="match status" value="1"/>
</dbReference>
<dbReference type="RefSeq" id="WP_066404055.1">
    <property type="nucleotide sequence ID" value="NZ_CP011390.1"/>
</dbReference>
<dbReference type="InterPro" id="IPR001610">
    <property type="entry name" value="PAC"/>
</dbReference>
<dbReference type="Pfam" id="PF02518">
    <property type="entry name" value="HATPase_c"/>
    <property type="match status" value="1"/>
</dbReference>
<dbReference type="InterPro" id="IPR013655">
    <property type="entry name" value="PAS_fold_3"/>
</dbReference>
<evidence type="ECO:0000256" key="1">
    <source>
        <dbReference type="ARBA" id="ARBA00022679"/>
    </source>
</evidence>
<feature type="domain" description="Histidine kinase" evidence="4">
    <location>
        <begin position="435"/>
        <end position="627"/>
    </location>
</feature>
<reference evidence="7 8" key="2">
    <citation type="journal article" date="2016" name="Int. J. Syst. Evol. Microbiol.">
        <title>Flavisolibacter tropicus sp. nov., isolated from tropical soil.</title>
        <authorList>
            <person name="Lee J.J."/>
            <person name="Kang M.S."/>
            <person name="Kim G.S."/>
            <person name="Lee C.S."/>
            <person name="Lim S."/>
            <person name="Lee J."/>
            <person name="Roh S.H."/>
            <person name="Kang H."/>
            <person name="Ha J.M."/>
            <person name="Bae S."/>
            <person name="Jung H.Y."/>
            <person name="Kim M.K."/>
        </authorList>
    </citation>
    <scope>NUCLEOTIDE SEQUENCE [LARGE SCALE GENOMIC DNA]</scope>
    <source>
        <strain evidence="7 8">LCS9</strain>
    </source>
</reference>
<evidence type="ECO:0000256" key="2">
    <source>
        <dbReference type="ARBA" id="ARBA00022777"/>
    </source>
</evidence>
<dbReference type="GO" id="GO:0000155">
    <property type="term" value="F:phosphorelay sensor kinase activity"/>
    <property type="evidence" value="ECO:0007669"/>
    <property type="project" value="InterPro"/>
</dbReference>
<dbReference type="Proteomes" id="UP000077177">
    <property type="component" value="Chromosome"/>
</dbReference>
<accession>A0A172TUT9</accession>
<organism evidence="7 8">
    <name type="scientific">Flavisolibacter tropicus</name>
    <dbReference type="NCBI Taxonomy" id="1492898"/>
    <lineage>
        <taxon>Bacteria</taxon>
        <taxon>Pseudomonadati</taxon>
        <taxon>Bacteroidota</taxon>
        <taxon>Chitinophagia</taxon>
        <taxon>Chitinophagales</taxon>
        <taxon>Chitinophagaceae</taxon>
        <taxon>Flavisolibacter</taxon>
    </lineage>
</organism>
<dbReference type="InterPro" id="IPR000014">
    <property type="entry name" value="PAS"/>
</dbReference>
<dbReference type="AlphaFoldDB" id="A0A172TUT9"/>